<name>A0A5N5QXS9_9AGAM</name>
<reference evidence="1 2" key="1">
    <citation type="journal article" date="2019" name="Fungal Biol. Biotechnol.">
        <title>Draft genome sequence of fastidious pathogen Ceratobasidium theobromae, which causes vascular-streak dieback in Theobroma cacao.</title>
        <authorList>
            <person name="Ali S.S."/>
            <person name="Asman A."/>
            <person name="Shao J."/>
            <person name="Firmansyah A.P."/>
            <person name="Susilo A.W."/>
            <person name="Rosmana A."/>
            <person name="McMahon P."/>
            <person name="Junaid M."/>
            <person name="Guest D."/>
            <person name="Kheng T.Y."/>
            <person name="Meinhardt L.W."/>
            <person name="Bailey B.A."/>
        </authorList>
    </citation>
    <scope>NUCLEOTIDE SEQUENCE [LARGE SCALE GENOMIC DNA]</scope>
    <source>
        <strain evidence="1 2">CT2</strain>
    </source>
</reference>
<proteinExistence type="predicted"/>
<organism evidence="1 2">
    <name type="scientific">Ceratobasidium theobromae</name>
    <dbReference type="NCBI Taxonomy" id="1582974"/>
    <lineage>
        <taxon>Eukaryota</taxon>
        <taxon>Fungi</taxon>
        <taxon>Dikarya</taxon>
        <taxon>Basidiomycota</taxon>
        <taxon>Agaricomycotina</taxon>
        <taxon>Agaricomycetes</taxon>
        <taxon>Cantharellales</taxon>
        <taxon>Ceratobasidiaceae</taxon>
        <taxon>Ceratobasidium</taxon>
    </lineage>
</organism>
<protein>
    <submittedName>
        <fullName evidence="1">Uncharacterized protein</fullName>
    </submittedName>
</protein>
<evidence type="ECO:0000313" key="2">
    <source>
        <dbReference type="Proteomes" id="UP000383932"/>
    </source>
</evidence>
<sequence length="160" mass="17069">MPGCTVASLVRVAMAQNTTTVHLTFSGYKGSRLTVHCHLDLEFPLPHPLLLPFPLVCLTLPLLRHLSRISNSEQMNHINNALHVPTSSNGVGSILQAAGSQATITSQQALGQTSPLVASLFGHQILHPPSLFIPPPPSTLPPAASPLMRSLKGFSEIYDA</sequence>
<gene>
    <name evidence="1" type="ORF">CTheo_48</name>
</gene>
<keyword evidence="2" id="KW-1185">Reference proteome</keyword>
<evidence type="ECO:0000313" key="1">
    <source>
        <dbReference type="EMBL" id="KAB5596411.1"/>
    </source>
</evidence>
<dbReference type="Proteomes" id="UP000383932">
    <property type="component" value="Unassembled WGS sequence"/>
</dbReference>
<comment type="caution">
    <text evidence="1">The sequence shown here is derived from an EMBL/GenBank/DDBJ whole genome shotgun (WGS) entry which is preliminary data.</text>
</comment>
<dbReference type="EMBL" id="SSOP01000001">
    <property type="protein sequence ID" value="KAB5596411.1"/>
    <property type="molecule type" value="Genomic_DNA"/>
</dbReference>
<accession>A0A5N5QXS9</accession>
<dbReference type="AlphaFoldDB" id="A0A5N5QXS9"/>